<dbReference type="EMBL" id="CAKMRJ010005634">
    <property type="protein sequence ID" value="CAH1448659.1"/>
    <property type="molecule type" value="Genomic_DNA"/>
</dbReference>
<comment type="caution">
    <text evidence="2">The sequence shown here is derived from an EMBL/GenBank/DDBJ whole genome shotgun (WGS) entry which is preliminary data.</text>
</comment>
<dbReference type="PANTHER" id="PTHR12956:SF13">
    <property type="entry name" value="ALKALINE CERAMIDASE TOD1"/>
    <property type="match status" value="1"/>
</dbReference>
<evidence type="ECO:0000313" key="3">
    <source>
        <dbReference type="Proteomes" id="UP001157418"/>
    </source>
</evidence>
<dbReference type="InterPro" id="IPR006852">
    <property type="entry name" value="TOD1_MUCI70"/>
</dbReference>
<dbReference type="AlphaFoldDB" id="A0AAU9PF44"/>
<evidence type="ECO:0000259" key="1">
    <source>
        <dbReference type="Pfam" id="PF04765"/>
    </source>
</evidence>
<reference evidence="2 3" key="1">
    <citation type="submission" date="2022-01" db="EMBL/GenBank/DDBJ databases">
        <authorList>
            <person name="Xiong W."/>
            <person name="Schranz E."/>
        </authorList>
    </citation>
    <scope>NUCLEOTIDE SEQUENCE [LARGE SCALE GENOMIC DNA]</scope>
</reference>
<gene>
    <name evidence="2" type="ORF">LVIROSA_LOCUS34186</name>
</gene>
<sequence>MNPKMKLKMFDMEVFEHVAPEYRHNIKRGSYATQAIRTKRANTELLNLFSSNQNSSVLLFLTSSFLSSSPSTLLFLPPPNAISDLLHFDPLQSPLFLYPQSYGQHKHPIPTIKSSCNSPVFFSDYSFVVDEIRRVIENSSSDSNGLRYIQGNENGEKFGMNYTTQTRLSYYDHRDDGIEIPCGFLKKFPISDYDRIAMESCNGVVVVSAIFGNHDKIRQPQGLGFNTLDHVCFYMFVDNVTIKQLYFHNLLSRKTKENRIGVWRIVEVSSEELYENPAMNGVIPKYLVHRLFPNSKYSIWVDAKMQLVVDPLLLLHSLVIMEDVDMAISKHPLYVHTMEEAMATARWKKWWDVDSLKIQIETYCENGLQPWSSKKHPYTSDVPDSAIILRKHGVRNNLFSCLLFNELEAFNPRDQLAFAFVRDQMNPKMKINMFDVEVFEHVASEYRHSIKRGPDVIQSIRTKRANHGLPANGGIRTKCDKYLEKMWDE</sequence>
<name>A0AAU9PF44_9ASTR</name>
<evidence type="ECO:0000313" key="2">
    <source>
        <dbReference type="EMBL" id="CAH1448659.1"/>
    </source>
</evidence>
<protein>
    <recommendedName>
        <fullName evidence="1">TOD1/MUCI70 glycosyltransferase-like domain-containing protein</fullName>
    </recommendedName>
</protein>
<feature type="domain" description="TOD1/MUCI70 glycosyltransferase-like" evidence="1">
    <location>
        <begin position="152"/>
        <end position="448"/>
    </location>
</feature>
<proteinExistence type="predicted"/>
<dbReference type="Pfam" id="PF04765">
    <property type="entry name" value="TOD1_MUCI70"/>
    <property type="match status" value="1"/>
</dbReference>
<dbReference type="InterPro" id="IPR048354">
    <property type="entry name" value="TOD1_MUCI70_glycTrfase_dom"/>
</dbReference>
<dbReference type="PANTHER" id="PTHR12956">
    <property type="entry name" value="ALKALINE CERAMIDASE-RELATED"/>
    <property type="match status" value="1"/>
</dbReference>
<dbReference type="Proteomes" id="UP001157418">
    <property type="component" value="Unassembled WGS sequence"/>
</dbReference>
<organism evidence="2 3">
    <name type="scientific">Lactuca virosa</name>
    <dbReference type="NCBI Taxonomy" id="75947"/>
    <lineage>
        <taxon>Eukaryota</taxon>
        <taxon>Viridiplantae</taxon>
        <taxon>Streptophyta</taxon>
        <taxon>Embryophyta</taxon>
        <taxon>Tracheophyta</taxon>
        <taxon>Spermatophyta</taxon>
        <taxon>Magnoliopsida</taxon>
        <taxon>eudicotyledons</taxon>
        <taxon>Gunneridae</taxon>
        <taxon>Pentapetalae</taxon>
        <taxon>asterids</taxon>
        <taxon>campanulids</taxon>
        <taxon>Asterales</taxon>
        <taxon>Asteraceae</taxon>
        <taxon>Cichorioideae</taxon>
        <taxon>Cichorieae</taxon>
        <taxon>Lactucinae</taxon>
        <taxon>Lactuca</taxon>
    </lineage>
</organism>
<keyword evidence="3" id="KW-1185">Reference proteome</keyword>
<accession>A0AAU9PF44</accession>